<gene>
    <name evidence="1" type="ORF">LCGC14_2255960</name>
</gene>
<feature type="non-terminal residue" evidence="1">
    <location>
        <position position="1"/>
    </location>
</feature>
<reference evidence="1" key="1">
    <citation type="journal article" date="2015" name="Nature">
        <title>Complex archaea that bridge the gap between prokaryotes and eukaryotes.</title>
        <authorList>
            <person name="Spang A."/>
            <person name="Saw J.H."/>
            <person name="Jorgensen S.L."/>
            <person name="Zaremba-Niedzwiedzka K."/>
            <person name="Martijn J."/>
            <person name="Lind A.E."/>
            <person name="van Eijk R."/>
            <person name="Schleper C."/>
            <person name="Guy L."/>
            <person name="Ettema T.J."/>
        </authorList>
    </citation>
    <scope>NUCLEOTIDE SEQUENCE</scope>
</reference>
<name>A0A0F9DNK9_9ZZZZ</name>
<comment type="caution">
    <text evidence="1">The sequence shown here is derived from an EMBL/GenBank/DDBJ whole genome shotgun (WGS) entry which is preliminary data.</text>
</comment>
<accession>A0A0F9DNK9</accession>
<dbReference type="AlphaFoldDB" id="A0A0F9DNK9"/>
<organism evidence="1">
    <name type="scientific">marine sediment metagenome</name>
    <dbReference type="NCBI Taxonomy" id="412755"/>
    <lineage>
        <taxon>unclassified sequences</taxon>
        <taxon>metagenomes</taxon>
        <taxon>ecological metagenomes</taxon>
    </lineage>
</organism>
<dbReference type="EMBL" id="LAZR01030859">
    <property type="protein sequence ID" value="KKL55381.1"/>
    <property type="molecule type" value="Genomic_DNA"/>
</dbReference>
<protein>
    <submittedName>
        <fullName evidence="1">Uncharacterized protein</fullName>
    </submittedName>
</protein>
<evidence type="ECO:0000313" key="1">
    <source>
        <dbReference type="EMBL" id="KKL55381.1"/>
    </source>
</evidence>
<sequence length="42" mass="4377">PDSVIKAGISVRDIAKPLSEVENLADEVISLLEAGIASRNDA</sequence>
<proteinExistence type="predicted"/>